<evidence type="ECO:0000256" key="1">
    <source>
        <dbReference type="SAM" id="MobiDB-lite"/>
    </source>
</evidence>
<dbReference type="InParanoid" id="M1DDJ6"/>
<evidence type="ECO:0008006" key="4">
    <source>
        <dbReference type="Google" id="ProtNLM"/>
    </source>
</evidence>
<evidence type="ECO:0000313" key="3">
    <source>
        <dbReference type="Proteomes" id="UP000011115"/>
    </source>
</evidence>
<proteinExistence type="predicted"/>
<reference evidence="3" key="1">
    <citation type="journal article" date="2011" name="Nature">
        <title>Genome sequence and analysis of the tuber crop potato.</title>
        <authorList>
            <consortium name="The Potato Genome Sequencing Consortium"/>
        </authorList>
    </citation>
    <scope>NUCLEOTIDE SEQUENCE [LARGE SCALE GENOMIC DNA]</scope>
    <source>
        <strain evidence="3">cv. DM1-3 516 R44</strain>
    </source>
</reference>
<accession>M1DDJ6</accession>
<name>M1DDJ6_SOLTU</name>
<dbReference type="EnsemblPlants" id="PGSC0003DMT400087297">
    <property type="protein sequence ID" value="PGSC0003DMT400087297"/>
    <property type="gene ID" value="PGSC0003DMG400036868"/>
</dbReference>
<feature type="compositionally biased region" description="Polar residues" evidence="1">
    <location>
        <begin position="56"/>
        <end position="80"/>
    </location>
</feature>
<organism evidence="2 3">
    <name type="scientific">Solanum tuberosum</name>
    <name type="common">Potato</name>
    <dbReference type="NCBI Taxonomy" id="4113"/>
    <lineage>
        <taxon>Eukaryota</taxon>
        <taxon>Viridiplantae</taxon>
        <taxon>Streptophyta</taxon>
        <taxon>Embryophyta</taxon>
        <taxon>Tracheophyta</taxon>
        <taxon>Spermatophyta</taxon>
        <taxon>Magnoliopsida</taxon>
        <taxon>eudicotyledons</taxon>
        <taxon>Gunneridae</taxon>
        <taxon>Pentapetalae</taxon>
        <taxon>asterids</taxon>
        <taxon>lamiids</taxon>
        <taxon>Solanales</taxon>
        <taxon>Solanaceae</taxon>
        <taxon>Solanoideae</taxon>
        <taxon>Solaneae</taxon>
        <taxon>Solanum</taxon>
    </lineage>
</organism>
<dbReference type="PaxDb" id="4113-PGSC0003DMT400087297"/>
<dbReference type="AlphaFoldDB" id="M1DDJ6"/>
<sequence length="206" mass="22681">MYLEVTPTSSTDIRRIENGYTRDEAERRRAPPVDTSLVVDVEMVPTEALLPPQAGEPTSTPSSFPYGSITTPPTVATSSHPPLTQAMQYKIGYLAQSTGVSTSRVEVIFPKMIYRAIASSLPPIRAELRRHQEMIDAHGLAKDSLIVRVKVYVEASLRDTSMVGYNGAEDVVEPGIDARTEGVTDMQNSPQDLPYRRILTLSQFSV</sequence>
<dbReference type="Proteomes" id="UP000011115">
    <property type="component" value="Unassembled WGS sequence"/>
</dbReference>
<reference evidence="2" key="2">
    <citation type="submission" date="2015-06" db="UniProtKB">
        <authorList>
            <consortium name="EnsemblPlants"/>
        </authorList>
    </citation>
    <scope>IDENTIFICATION</scope>
    <source>
        <strain evidence="2">DM1-3 516 R44</strain>
    </source>
</reference>
<dbReference type="Gramene" id="PGSC0003DMT400087297">
    <property type="protein sequence ID" value="PGSC0003DMT400087297"/>
    <property type="gene ID" value="PGSC0003DMG400036868"/>
</dbReference>
<dbReference type="HOGENOM" id="CLU_029307_2_3_1"/>
<evidence type="ECO:0000313" key="2">
    <source>
        <dbReference type="EnsemblPlants" id="PGSC0003DMT400087297"/>
    </source>
</evidence>
<feature type="region of interest" description="Disordered" evidence="1">
    <location>
        <begin position="48"/>
        <end position="80"/>
    </location>
</feature>
<keyword evidence="3" id="KW-1185">Reference proteome</keyword>
<protein>
    <recommendedName>
        <fullName evidence="4">Integrase core domain containing protein</fullName>
    </recommendedName>
</protein>